<evidence type="ECO:0000256" key="10">
    <source>
        <dbReference type="PROSITE-ProRule" id="PRU01006"/>
    </source>
</evidence>
<dbReference type="GO" id="GO:0008333">
    <property type="term" value="P:endosome to lysosome transport"/>
    <property type="evidence" value="ECO:0007669"/>
    <property type="project" value="TreeGrafter"/>
</dbReference>
<dbReference type="GO" id="GO:0031902">
    <property type="term" value="C:late endosome membrane"/>
    <property type="evidence" value="ECO:0007669"/>
    <property type="project" value="UniProtKB-SubCell"/>
</dbReference>
<dbReference type="SMART" id="SM00299">
    <property type="entry name" value="CLH"/>
    <property type="match status" value="1"/>
</dbReference>
<name>A0A1W4W4G7_AGRPL</name>
<dbReference type="GO" id="GO:0030674">
    <property type="term" value="F:protein-macromolecule adaptor activity"/>
    <property type="evidence" value="ECO:0007669"/>
    <property type="project" value="TreeGrafter"/>
</dbReference>
<dbReference type="GO" id="GO:0006904">
    <property type="term" value="P:vesicle docking involved in exocytosis"/>
    <property type="evidence" value="ECO:0007669"/>
    <property type="project" value="TreeGrafter"/>
</dbReference>
<accession>A0A1W4W4G7</accession>
<evidence type="ECO:0000256" key="4">
    <source>
        <dbReference type="ARBA" id="ARBA00017338"/>
    </source>
</evidence>
<dbReference type="PANTHER" id="PTHR23323">
    <property type="entry name" value="VACUOLAR PROTEIN SORTING-ASSOCIATED PROTEIN"/>
    <property type="match status" value="1"/>
</dbReference>
<keyword evidence="9" id="KW-0458">Lysosome</keyword>
<gene>
    <name evidence="15" type="primary">LOC108732640</name>
</gene>
<dbReference type="FunCoup" id="A0A1W4W4G7">
    <property type="interactions" value="2278"/>
</dbReference>
<evidence type="ECO:0000256" key="8">
    <source>
        <dbReference type="ARBA" id="ARBA00023136"/>
    </source>
</evidence>
<evidence type="ECO:0000313" key="15">
    <source>
        <dbReference type="RefSeq" id="XP_018319046.1"/>
    </source>
</evidence>
<dbReference type="PROSITE" id="PS50236">
    <property type="entry name" value="CHCR"/>
    <property type="match status" value="1"/>
</dbReference>
<evidence type="ECO:0000259" key="12">
    <source>
        <dbReference type="Pfam" id="PF05131"/>
    </source>
</evidence>
<evidence type="ECO:0000256" key="6">
    <source>
        <dbReference type="ARBA" id="ARBA00022771"/>
    </source>
</evidence>
<dbReference type="SUPFAM" id="SSF48371">
    <property type="entry name" value="ARM repeat"/>
    <property type="match status" value="1"/>
</dbReference>
<keyword evidence="7" id="KW-0862">Zinc</keyword>
<dbReference type="InParanoid" id="A0A1W4W4G7"/>
<keyword evidence="6" id="KW-0863">Zinc-finger</keyword>
<dbReference type="GO" id="GO:0008270">
    <property type="term" value="F:zinc ion binding"/>
    <property type="evidence" value="ECO:0007669"/>
    <property type="project" value="UniProtKB-KW"/>
</dbReference>
<keyword evidence="14" id="KW-1185">Reference proteome</keyword>
<evidence type="ECO:0000256" key="3">
    <source>
        <dbReference type="ARBA" id="ARBA00010454"/>
    </source>
</evidence>
<dbReference type="InterPro" id="IPR016024">
    <property type="entry name" value="ARM-type_fold"/>
</dbReference>
<evidence type="ECO:0000256" key="1">
    <source>
        <dbReference type="ARBA" id="ARBA00004371"/>
    </source>
</evidence>
<keyword evidence="8" id="KW-0472">Membrane</keyword>
<dbReference type="InterPro" id="IPR058919">
    <property type="entry name" value="Pep3/Vps18_RING_C"/>
</dbReference>
<dbReference type="GO" id="GO:0030897">
    <property type="term" value="C:HOPS complex"/>
    <property type="evidence" value="ECO:0007669"/>
    <property type="project" value="TreeGrafter"/>
</dbReference>
<dbReference type="GO" id="GO:0007040">
    <property type="term" value="P:lysosome organization"/>
    <property type="evidence" value="ECO:0007669"/>
    <property type="project" value="TreeGrafter"/>
</dbReference>
<dbReference type="InterPro" id="IPR036322">
    <property type="entry name" value="WD40_repeat_dom_sf"/>
</dbReference>
<dbReference type="RefSeq" id="XP_018319046.1">
    <property type="nucleotide sequence ID" value="XM_018463544.1"/>
</dbReference>
<dbReference type="Pfam" id="PF05131">
    <property type="entry name" value="Pep3_Vps18"/>
    <property type="match status" value="1"/>
</dbReference>
<evidence type="ECO:0000256" key="2">
    <source>
        <dbReference type="ARBA" id="ARBA00004492"/>
    </source>
</evidence>
<dbReference type="Pfam" id="PF26148">
    <property type="entry name" value="VPS18_RING_C"/>
    <property type="match status" value="1"/>
</dbReference>
<protein>
    <recommendedName>
        <fullName evidence="4">Vacuolar protein sorting-associated protein 18 homolog</fullName>
    </recommendedName>
</protein>
<evidence type="ECO:0000256" key="7">
    <source>
        <dbReference type="ARBA" id="ARBA00022833"/>
    </source>
</evidence>
<dbReference type="SUPFAM" id="SSF50978">
    <property type="entry name" value="WD40 repeat-like"/>
    <property type="match status" value="1"/>
</dbReference>
<evidence type="ECO:0000313" key="14">
    <source>
        <dbReference type="Proteomes" id="UP000192223"/>
    </source>
</evidence>
<proteinExistence type="inferred from homology"/>
<dbReference type="OrthoDB" id="1845386at2759"/>
<organism evidence="14 15">
    <name type="scientific">Agrilus planipennis</name>
    <name type="common">Emerald ash borer</name>
    <name type="synonym">Agrilus marcopoli</name>
    <dbReference type="NCBI Taxonomy" id="224129"/>
    <lineage>
        <taxon>Eukaryota</taxon>
        <taxon>Metazoa</taxon>
        <taxon>Ecdysozoa</taxon>
        <taxon>Arthropoda</taxon>
        <taxon>Hexapoda</taxon>
        <taxon>Insecta</taxon>
        <taxon>Pterygota</taxon>
        <taxon>Neoptera</taxon>
        <taxon>Endopterygota</taxon>
        <taxon>Coleoptera</taxon>
        <taxon>Polyphaga</taxon>
        <taxon>Elateriformia</taxon>
        <taxon>Buprestoidea</taxon>
        <taxon>Buprestidae</taxon>
        <taxon>Agrilinae</taxon>
        <taxon>Agrilus</taxon>
    </lineage>
</organism>
<dbReference type="AlphaFoldDB" id="A0A1W4W4G7"/>
<keyword evidence="5" id="KW-0479">Metal-binding</keyword>
<reference evidence="15" key="1">
    <citation type="submission" date="2025-08" db="UniProtKB">
        <authorList>
            <consortium name="RefSeq"/>
        </authorList>
    </citation>
    <scope>IDENTIFICATION</scope>
    <source>
        <tissue evidence="15">Entire body</tissue>
    </source>
</reference>
<evidence type="ECO:0000256" key="5">
    <source>
        <dbReference type="ARBA" id="ARBA00022723"/>
    </source>
</evidence>
<dbReference type="KEGG" id="apln:108732640"/>
<dbReference type="Proteomes" id="UP000192223">
    <property type="component" value="Unplaced"/>
</dbReference>
<dbReference type="InterPro" id="IPR000547">
    <property type="entry name" value="Clathrin_H-chain/VPS_repeat"/>
</dbReference>
<feature type="coiled-coil region" evidence="11">
    <location>
        <begin position="827"/>
        <end position="861"/>
    </location>
</feature>
<evidence type="ECO:0000256" key="11">
    <source>
        <dbReference type="SAM" id="Coils"/>
    </source>
</evidence>
<comment type="subcellular location">
    <subcellularLocation>
        <location evidence="2">Late endosome membrane</location>
        <topology evidence="2">Peripheral membrane protein</topology>
        <orientation evidence="2">Cytoplasmic side</orientation>
    </subcellularLocation>
    <subcellularLocation>
        <location evidence="1">Lysosome</location>
    </subcellularLocation>
</comment>
<evidence type="ECO:0000256" key="9">
    <source>
        <dbReference type="ARBA" id="ARBA00023228"/>
    </source>
</evidence>
<keyword evidence="11" id="KW-0175">Coiled coil</keyword>
<dbReference type="GO" id="GO:0006886">
    <property type="term" value="P:intracellular protein transport"/>
    <property type="evidence" value="ECO:0007669"/>
    <property type="project" value="UniProtKB-UniRule"/>
</dbReference>
<evidence type="ECO:0000259" key="13">
    <source>
        <dbReference type="Pfam" id="PF26148"/>
    </source>
</evidence>
<dbReference type="InterPro" id="IPR007810">
    <property type="entry name" value="Pep3/Vps18_beta-prop"/>
</dbReference>
<dbReference type="CTD" id="31118"/>
<dbReference type="PANTHER" id="PTHR23323:SF26">
    <property type="entry name" value="VACUOLAR PROTEIN SORTING-ASSOCIATED PROTEIN 18 HOMOLOG"/>
    <property type="match status" value="1"/>
</dbReference>
<dbReference type="STRING" id="224129.A0A1W4W4G7"/>
<dbReference type="GeneID" id="108732640"/>
<feature type="domain" description="Pep3/Vps18 beta-propeller" evidence="12">
    <location>
        <begin position="38"/>
        <end position="417"/>
    </location>
</feature>
<sequence>MTSMFDQFEQASQKLDSNNDLTDISSGYINMKMEKELPIFTKSKMCFNPSAKITHVAISNKNLAVAMANGMLFRMNIHQPEQQNEISLHKYTALCPLTNLFLDPSGNHLLISFGSKSPELLYLSRKSVKLKVSTKFKGHEITEVAWNNLNESESTTGPILLGTSKGLIFETEIALDGDKFLTSGFSSSIEQYWRQIPNYLPIYGNKEVDGLVFDIGKGTDTPITGLHFDRITGTDKYFIFVATPNKLYFFARNINCEEKPLLQQVFNKYLNIPEKDTFYKVESKLRYSRLRFWSENLTVPDSLAWMTEGEILYSKFDLPTQENINSILANAETILFPKPLYQDYSVSQKPPIACVLTEFHVLLAYTDAIKGISLLNRDVVYEDNYNEAFGKLINIIKDPMTGTIWAVTENAVFRFKITKEERNIWQIYCEKQQFDLAKKYSRQNPVHYDQVLKKEADMLFEKKVYEASAQRYAETQTSFEEVCLKFIQVDQKNALKIFLKKKMERLSPQDKTQITLIVIWVVELYLDQLEEMRITGKEQTATYFDLQKEFQAFLALPQVSDCIKNNKSTIYDLMASHGDKTNLIQLTIVNKDFEKLIRQHIYKNNFHEALDVLKSQNNRELFYQFAPILMQEIPKFTVKALIDKGAHLSPVKLLPALVSCDSEEHSREIVKYLEFCVGKLKCSEKAIHNLLLTLFAKYDPQKLMEYLNSQGQDIGMVNYDVHFALRLCTEKKLTAACVQLSGLLGLWETAVDQALTINVELAKQIANMPSQEDEELRKKLWLKIAQHVVSGKDNIEQAMEFIQQCELLKIEDILPFFSDFVTIDHFRDAICKSLKDYNQQIQALKDEMREATQSSELVRKEIQSFRNSFTYVSSSDVCEVCNLTLMIRPFYLFPCRHKFHNDCLLKELNPMLGPIKKNKLADLHRQLNAVGTLSAQSDNISTCSGLSTREAIKADIDSIVASECLYCGENMIRNIDMPFIDESDYEKIMKDWE</sequence>
<feature type="domain" description="Pep3/Vps18 RING C-terminal" evidence="13">
    <location>
        <begin position="875"/>
        <end position="973"/>
    </location>
</feature>
<comment type="similarity">
    <text evidence="3">Belongs to the VPS18 family.</text>
</comment>
<dbReference type="GO" id="GO:0048284">
    <property type="term" value="P:organelle fusion"/>
    <property type="evidence" value="ECO:0007669"/>
    <property type="project" value="TreeGrafter"/>
</dbReference>
<feature type="repeat" description="CHCR" evidence="10">
    <location>
        <begin position="642"/>
        <end position="797"/>
    </location>
</feature>
<dbReference type="GO" id="GO:0005764">
    <property type="term" value="C:lysosome"/>
    <property type="evidence" value="ECO:0007669"/>
    <property type="project" value="UniProtKB-SubCell"/>
</dbReference>
<dbReference type="GO" id="GO:0007032">
    <property type="term" value="P:endosome organization"/>
    <property type="evidence" value="ECO:0007669"/>
    <property type="project" value="TreeGrafter"/>
</dbReference>
<dbReference type="SUPFAM" id="SSF57850">
    <property type="entry name" value="RING/U-box"/>
    <property type="match status" value="1"/>
</dbReference>